<organism evidence="9 10">
    <name type="scientific">Candidatus Erwinia haradaeae</name>
    <dbReference type="NCBI Taxonomy" id="1922217"/>
    <lineage>
        <taxon>Bacteria</taxon>
        <taxon>Pseudomonadati</taxon>
        <taxon>Pseudomonadota</taxon>
        <taxon>Gammaproteobacteria</taxon>
        <taxon>Enterobacterales</taxon>
        <taxon>Erwiniaceae</taxon>
        <taxon>Erwinia</taxon>
    </lineage>
</organism>
<comment type="function">
    <text evidence="5">Responsible for synthesis of pseudouridine from uracil-55 in the psi GC loop of transfer RNAs.</text>
</comment>
<dbReference type="Proteomes" id="UP000294364">
    <property type="component" value="Chromosome"/>
</dbReference>
<feature type="domain" description="tRNA pseudouridine synthase II TruB subfamily 1 C-terminal" evidence="7">
    <location>
        <begin position="252"/>
        <end position="309"/>
    </location>
</feature>
<dbReference type="AlphaFoldDB" id="A0A451D0M5"/>
<feature type="binding site" evidence="5">
    <location>
        <position position="76"/>
    </location>
    <ligand>
        <name>substrate</name>
    </ligand>
</feature>
<dbReference type="CDD" id="cd02573">
    <property type="entry name" value="PseudoU_synth_EcTruB"/>
    <property type="match status" value="1"/>
</dbReference>
<dbReference type="FunFam" id="3.30.2350.10:FF:000003">
    <property type="entry name" value="tRNA pseudouridine synthase B"/>
    <property type="match status" value="1"/>
</dbReference>
<accession>A0A451D0M5</accession>
<dbReference type="HAMAP" id="MF_01080">
    <property type="entry name" value="TruB_bact"/>
    <property type="match status" value="1"/>
</dbReference>
<keyword evidence="4 5" id="KW-0413">Isomerase</keyword>
<evidence type="ECO:0000259" key="8">
    <source>
        <dbReference type="Pfam" id="PF16198"/>
    </source>
</evidence>
<evidence type="ECO:0000256" key="4">
    <source>
        <dbReference type="ARBA" id="ARBA00023235"/>
    </source>
</evidence>
<dbReference type="InterPro" id="IPR002501">
    <property type="entry name" value="PsdUridine_synth_N"/>
</dbReference>
<feature type="domain" description="tRNA pseudouridylate synthase B C-terminal" evidence="8">
    <location>
        <begin position="181"/>
        <end position="248"/>
    </location>
</feature>
<dbReference type="PANTHER" id="PTHR13767">
    <property type="entry name" value="TRNA-PSEUDOURIDINE SYNTHASE"/>
    <property type="match status" value="1"/>
</dbReference>
<feature type="binding site" evidence="5">
    <location>
        <position position="179"/>
    </location>
    <ligand>
        <name>substrate</name>
    </ligand>
</feature>
<evidence type="ECO:0000313" key="9">
    <source>
        <dbReference type="EMBL" id="VFP78866.1"/>
    </source>
</evidence>
<comment type="similarity">
    <text evidence="2 5">Belongs to the pseudouridine synthase TruB family. Type 1 subfamily.</text>
</comment>
<evidence type="ECO:0000256" key="1">
    <source>
        <dbReference type="ARBA" id="ARBA00000385"/>
    </source>
</evidence>
<dbReference type="Gene3D" id="2.30.130.10">
    <property type="entry name" value="PUA domain"/>
    <property type="match status" value="1"/>
</dbReference>
<protein>
    <recommendedName>
        <fullName evidence="5">tRNA pseudouridine synthase B</fullName>
        <ecNumber evidence="5">5.4.99.25</ecNumber>
    </recommendedName>
    <alternativeName>
        <fullName evidence="5">tRNA pseudouridine(55) synthase</fullName>
        <shortName evidence="5">Psi55 synthase</shortName>
    </alternativeName>
    <alternativeName>
        <fullName evidence="5">tRNA pseudouridylate synthase</fullName>
    </alternativeName>
    <alternativeName>
        <fullName evidence="5">tRNA-uridine isomerase</fullName>
    </alternativeName>
</protein>
<evidence type="ECO:0000313" key="10">
    <source>
        <dbReference type="Proteomes" id="UP000294364"/>
    </source>
</evidence>
<dbReference type="GO" id="GO:1990481">
    <property type="term" value="P:mRNA pseudouridine synthesis"/>
    <property type="evidence" value="ECO:0007669"/>
    <property type="project" value="TreeGrafter"/>
</dbReference>
<dbReference type="EC" id="5.4.99.25" evidence="5"/>
<proteinExistence type="inferred from homology"/>
<dbReference type="CDD" id="cd21152">
    <property type="entry name" value="PUA_TruB_bacterial"/>
    <property type="match status" value="1"/>
</dbReference>
<dbReference type="PANTHER" id="PTHR13767:SF2">
    <property type="entry name" value="PSEUDOURIDYLATE SYNTHASE TRUB1"/>
    <property type="match status" value="1"/>
</dbReference>
<dbReference type="SUPFAM" id="SSF55120">
    <property type="entry name" value="Pseudouridine synthase"/>
    <property type="match status" value="1"/>
</dbReference>
<feature type="domain" description="Pseudouridine synthase II N-terminal" evidence="6">
    <location>
        <begin position="33"/>
        <end position="180"/>
    </location>
</feature>
<dbReference type="Pfam" id="PF01509">
    <property type="entry name" value="TruB_N"/>
    <property type="match status" value="1"/>
</dbReference>
<dbReference type="Pfam" id="PF16198">
    <property type="entry name" value="TruB_C_2"/>
    <property type="match status" value="1"/>
</dbReference>
<dbReference type="GO" id="GO:0003723">
    <property type="term" value="F:RNA binding"/>
    <property type="evidence" value="ECO:0007669"/>
    <property type="project" value="InterPro"/>
</dbReference>
<name>A0A451D0M5_9GAMM</name>
<evidence type="ECO:0000256" key="3">
    <source>
        <dbReference type="ARBA" id="ARBA00022694"/>
    </source>
</evidence>
<dbReference type="NCBIfam" id="TIGR00431">
    <property type="entry name" value="TruB"/>
    <property type="match status" value="1"/>
</dbReference>
<dbReference type="GO" id="GO:0031119">
    <property type="term" value="P:tRNA pseudouridine synthesis"/>
    <property type="evidence" value="ECO:0007669"/>
    <property type="project" value="UniProtKB-UniRule"/>
</dbReference>
<evidence type="ECO:0000259" key="6">
    <source>
        <dbReference type="Pfam" id="PF01509"/>
    </source>
</evidence>
<evidence type="ECO:0000259" key="7">
    <source>
        <dbReference type="Pfam" id="PF09157"/>
    </source>
</evidence>
<gene>
    <name evidence="5 9" type="primary">truB</name>
    <name evidence="9" type="ORF">ERCICURT3053_509</name>
</gene>
<dbReference type="InterPro" id="IPR015240">
    <property type="entry name" value="tRNA_sdUridine_synth_fam1_C"/>
</dbReference>
<dbReference type="OrthoDB" id="9802309at2"/>
<feature type="binding site" evidence="5">
    <location>
        <position position="200"/>
    </location>
    <ligand>
        <name>substrate</name>
    </ligand>
</feature>
<dbReference type="InterPro" id="IPR020103">
    <property type="entry name" value="PsdUridine_synth_cat_dom_sf"/>
</dbReference>
<dbReference type="InterPro" id="IPR032819">
    <property type="entry name" value="TruB_C"/>
</dbReference>
<dbReference type="SUPFAM" id="SSF88697">
    <property type="entry name" value="PUA domain-like"/>
    <property type="match status" value="1"/>
</dbReference>
<evidence type="ECO:0000256" key="2">
    <source>
        <dbReference type="ARBA" id="ARBA00005642"/>
    </source>
</evidence>
<comment type="catalytic activity">
    <reaction evidence="1 5">
        <text>uridine(55) in tRNA = pseudouridine(55) in tRNA</text>
        <dbReference type="Rhea" id="RHEA:42532"/>
        <dbReference type="Rhea" id="RHEA-COMP:10101"/>
        <dbReference type="Rhea" id="RHEA-COMP:10102"/>
        <dbReference type="ChEBI" id="CHEBI:65314"/>
        <dbReference type="ChEBI" id="CHEBI:65315"/>
        <dbReference type="EC" id="5.4.99.25"/>
    </reaction>
</comment>
<dbReference type="GO" id="GO:0160148">
    <property type="term" value="F:tRNA pseudouridine(55) synthase activity"/>
    <property type="evidence" value="ECO:0007669"/>
    <property type="project" value="UniProtKB-EC"/>
</dbReference>
<reference evidence="9 10" key="1">
    <citation type="submission" date="2019-02" db="EMBL/GenBank/DDBJ databases">
        <authorList>
            <person name="Manzano-Marin A."/>
            <person name="Manzano-Marin A."/>
        </authorList>
    </citation>
    <scope>NUCLEOTIDE SEQUENCE [LARGE SCALE GENOMIC DNA]</scope>
    <source>
        <strain evidence="9 10">ErCicurtihirsuta</strain>
    </source>
</reference>
<dbReference type="InterPro" id="IPR015947">
    <property type="entry name" value="PUA-like_sf"/>
</dbReference>
<dbReference type="Pfam" id="PF09157">
    <property type="entry name" value="TruB-C_2"/>
    <property type="match status" value="1"/>
</dbReference>
<feature type="active site" description="Nucleophile" evidence="5">
    <location>
        <position position="48"/>
    </location>
</feature>
<dbReference type="InterPro" id="IPR036974">
    <property type="entry name" value="PUA_sf"/>
</dbReference>
<dbReference type="InterPro" id="IPR014780">
    <property type="entry name" value="tRNA_psdUridine_synth_TruB"/>
</dbReference>
<dbReference type="RefSeq" id="WP_157992156.1">
    <property type="nucleotide sequence ID" value="NZ_LR217698.1"/>
</dbReference>
<sequence>MKYPLYVGRNIHGVLLLDKPSGLTSNSALQKVKRLYHANRAGHTGTLDPLASGMLPICLGEATKFSRYLLDSDKYYQVIARLGQRTTTADVEGAVLSERKVTFTDEILEKSLHSFRGEIEQTPPMYSAIKFQGHKLYQYARKGRHVPRLSRRIIVHKLLCISYNKHEIKLEMHVSKGTYIRTIIDDLGEKLGCGAHVIYLRRLQVAHYQIDQMITLKSLEKIKDQACLAGIKSQYSLDPLLMSIDSPVSLYPKIKLFPILAESFKKGCPVRVDSSLESGLVRVSEGSQDKFLGMAELTSDGIVFPRRLVSVGVNV</sequence>
<keyword evidence="3 5" id="KW-0819">tRNA processing</keyword>
<feature type="binding site" evidence="5">
    <location>
        <position position="43"/>
    </location>
    <ligand>
        <name>substrate</name>
    </ligand>
</feature>
<dbReference type="Gene3D" id="3.30.2350.10">
    <property type="entry name" value="Pseudouridine synthase"/>
    <property type="match status" value="1"/>
</dbReference>
<dbReference type="EMBL" id="LR217698">
    <property type="protein sequence ID" value="VFP78866.1"/>
    <property type="molecule type" value="Genomic_DNA"/>
</dbReference>
<evidence type="ECO:0000256" key="5">
    <source>
        <dbReference type="HAMAP-Rule" id="MF_01080"/>
    </source>
</evidence>